<keyword evidence="1" id="KW-1133">Transmembrane helix</keyword>
<dbReference type="Proteomes" id="UP000309992">
    <property type="component" value="Unassembled WGS sequence"/>
</dbReference>
<organism evidence="3 4">
    <name type="scientific">Prauserella endophytica</name>
    <dbReference type="NCBI Taxonomy" id="1592324"/>
    <lineage>
        <taxon>Bacteria</taxon>
        <taxon>Bacillati</taxon>
        <taxon>Actinomycetota</taxon>
        <taxon>Actinomycetes</taxon>
        <taxon>Pseudonocardiales</taxon>
        <taxon>Pseudonocardiaceae</taxon>
        <taxon>Prauserella</taxon>
        <taxon>Prauserella coralliicola group</taxon>
    </lineage>
</organism>
<name>A0ABY2RU87_9PSEU</name>
<evidence type="ECO:0000313" key="3">
    <source>
        <dbReference type="EMBL" id="TKG59691.1"/>
    </source>
</evidence>
<sequence length="175" mass="18374">MTVTVFGSHVPLSVWTLAVLVVGTLVSVLLARQLARRTNWSFRATLVTLLLFTAALAVTLTPGAEQHRNGVLACLPDDFTDLTREILHSGGGVAGDLLNLVLLLPLAGAIVVTTRRVLPGVALALLLPLVIEAAQTQLAGRYCSLSDLVANISGALLGVAFGSFVLRRVGDRGGW</sequence>
<keyword evidence="1" id="KW-0472">Membrane</keyword>
<dbReference type="InterPro" id="IPR006976">
    <property type="entry name" value="VanZ-like"/>
</dbReference>
<feature type="transmembrane region" description="Helical" evidence="1">
    <location>
        <begin position="117"/>
        <end position="136"/>
    </location>
</feature>
<feature type="transmembrane region" description="Helical" evidence="1">
    <location>
        <begin position="42"/>
        <end position="60"/>
    </location>
</feature>
<evidence type="ECO:0000313" key="4">
    <source>
        <dbReference type="Proteomes" id="UP000309992"/>
    </source>
</evidence>
<proteinExistence type="predicted"/>
<feature type="transmembrane region" description="Helical" evidence="1">
    <location>
        <begin position="86"/>
        <end position="110"/>
    </location>
</feature>
<keyword evidence="1" id="KW-0812">Transmembrane</keyword>
<dbReference type="EMBL" id="SWMS01000043">
    <property type="protein sequence ID" value="TKG59691.1"/>
    <property type="molecule type" value="Genomic_DNA"/>
</dbReference>
<feature type="domain" description="VanZ-like" evidence="2">
    <location>
        <begin position="47"/>
        <end position="161"/>
    </location>
</feature>
<feature type="transmembrane region" description="Helical" evidence="1">
    <location>
        <begin position="148"/>
        <end position="166"/>
    </location>
</feature>
<dbReference type="Pfam" id="PF04892">
    <property type="entry name" value="VanZ"/>
    <property type="match status" value="1"/>
</dbReference>
<protein>
    <recommendedName>
        <fullName evidence="2">VanZ-like domain-containing protein</fullName>
    </recommendedName>
</protein>
<gene>
    <name evidence="3" type="ORF">FCN18_36525</name>
</gene>
<evidence type="ECO:0000256" key="1">
    <source>
        <dbReference type="SAM" id="Phobius"/>
    </source>
</evidence>
<reference evidence="3 4" key="1">
    <citation type="journal article" date="2015" name="Antonie Van Leeuwenhoek">
        <title>Prauserella endophytica sp. nov., an endophytic actinobacterium isolated from Tamarix taklamakanensis.</title>
        <authorList>
            <person name="Liu J.M."/>
            <person name="Habden X."/>
            <person name="Guo L."/>
            <person name="Tuo L."/>
            <person name="Jiang Z.K."/>
            <person name="Liu S.W."/>
            <person name="Liu X.F."/>
            <person name="Chen L."/>
            <person name="Li R.F."/>
            <person name="Zhang Y.Q."/>
            <person name="Sun C.H."/>
        </authorList>
    </citation>
    <scope>NUCLEOTIDE SEQUENCE [LARGE SCALE GENOMIC DNA]</scope>
    <source>
        <strain evidence="3 4">CGMCC 4.7182</strain>
    </source>
</reference>
<feature type="transmembrane region" description="Helical" evidence="1">
    <location>
        <begin position="12"/>
        <end position="30"/>
    </location>
</feature>
<accession>A0ABY2RU87</accession>
<evidence type="ECO:0000259" key="2">
    <source>
        <dbReference type="Pfam" id="PF04892"/>
    </source>
</evidence>
<keyword evidence="4" id="KW-1185">Reference proteome</keyword>
<comment type="caution">
    <text evidence="3">The sequence shown here is derived from an EMBL/GenBank/DDBJ whole genome shotgun (WGS) entry which is preliminary data.</text>
</comment>